<feature type="transmembrane region" description="Helical" evidence="1">
    <location>
        <begin position="322"/>
        <end position="341"/>
    </location>
</feature>
<feature type="transmembrane region" description="Helical" evidence="1">
    <location>
        <begin position="175"/>
        <end position="201"/>
    </location>
</feature>
<feature type="transmembrane region" description="Helical" evidence="1">
    <location>
        <begin position="64"/>
        <end position="85"/>
    </location>
</feature>
<organism evidence="2">
    <name type="scientific">Yersinia pseudotuberculosis</name>
    <dbReference type="NCBI Taxonomy" id="633"/>
    <lineage>
        <taxon>Bacteria</taxon>
        <taxon>Pseudomonadati</taxon>
        <taxon>Pseudomonadota</taxon>
        <taxon>Gammaproteobacteria</taxon>
        <taxon>Enterobacterales</taxon>
        <taxon>Yersiniaceae</taxon>
        <taxon>Yersinia</taxon>
    </lineage>
</organism>
<name>A0A141AY13_YERPU</name>
<feature type="transmembrane region" description="Helical" evidence="1">
    <location>
        <begin position="12"/>
        <end position="33"/>
    </location>
</feature>
<feature type="transmembrane region" description="Helical" evidence="1">
    <location>
        <begin position="378"/>
        <end position="399"/>
    </location>
</feature>
<evidence type="ECO:0000256" key="1">
    <source>
        <dbReference type="SAM" id="Phobius"/>
    </source>
</evidence>
<accession>A0A141AY13</accession>
<dbReference type="EMBL" id="KJ504357">
    <property type="protein sequence ID" value="AKA20999.1"/>
    <property type="molecule type" value="Genomic_DNA"/>
</dbReference>
<protein>
    <submittedName>
        <fullName evidence="2">Wzy</fullName>
    </submittedName>
</protein>
<dbReference type="AlphaFoldDB" id="A0A141AY13"/>
<keyword evidence="1" id="KW-0472">Membrane</keyword>
<feature type="transmembrane region" description="Helical" evidence="1">
    <location>
        <begin position="106"/>
        <end position="126"/>
    </location>
</feature>
<evidence type="ECO:0000313" key="2">
    <source>
        <dbReference type="EMBL" id="AKA20999.1"/>
    </source>
</evidence>
<proteinExistence type="predicted"/>
<feature type="transmembrane region" description="Helical" evidence="1">
    <location>
        <begin position="40"/>
        <end position="58"/>
    </location>
</feature>
<feature type="transmembrane region" description="Helical" evidence="1">
    <location>
        <begin position="207"/>
        <end position="231"/>
    </location>
</feature>
<reference evidence="2" key="1">
    <citation type="submission" date="2014-02" db="EMBL/GenBank/DDBJ databases">
        <title>O-specific polysaccharides of Yersinia pseudotuberculosis.</title>
        <authorList>
            <person name="Kenyon J.J."/>
            <person name="Reeves P.R."/>
        </authorList>
    </citation>
    <scope>NUCLEOTIDE SEQUENCE</scope>
    <source>
        <strain evidence="2">H450/86</strain>
    </source>
</reference>
<gene>
    <name evidence="2" type="primary">wzy</name>
</gene>
<keyword evidence="1" id="KW-0812">Transmembrane</keyword>
<feature type="transmembrane region" description="Helical" evidence="1">
    <location>
        <begin position="353"/>
        <end position="372"/>
    </location>
</feature>
<sequence length="407" mass="46137">MPMFVDNFLSEVPLAFYIIFAFFILTFSTLYGIRNILGPTLLSSIFFFMPASLALILADPIDRIFVFLGCILFYIFYFLGNRISISNRILDIKNIKNIKNSNSQNLFSMTMLLLYIIVITYIYSVFSIDSKVDKLTWTLESGGVHYLFECLSMVILVISFDFLERRKTYLSSIFFFVLILAGILMGGKGILVNLFSVYLVVKSRESFSSFSLIGVFFILMVVVLLTQIVFFGGVNSSGFAAITSRVLATIDGTYIIFYNKVYGDFYLATPILYYLSDFMASKIYGVSDGLGILLARFSDISYPLHGGPNDSIVNYLLLYNDYNKLVVLLFISTMSFIAGMLDRIIKKINFINAGISLKIVIYPLYLLLPLSFQASGTFFMILARGYVILIPILLFYYFIKALSHEGK</sequence>
<keyword evidence="1" id="KW-1133">Transmembrane helix</keyword>
<feature type="transmembrane region" description="Helical" evidence="1">
    <location>
        <begin position="146"/>
        <end position="163"/>
    </location>
</feature>